<gene>
    <name evidence="2" type="ORF">DES51_10957</name>
</gene>
<feature type="transmembrane region" description="Helical" evidence="1">
    <location>
        <begin position="25"/>
        <end position="46"/>
    </location>
</feature>
<name>A0A318KQ07_9FIRM</name>
<dbReference type="STRING" id="1034346.GCA_000313565_02717"/>
<dbReference type="AlphaFoldDB" id="A0A318KQ07"/>
<accession>A0A318KQ07</accession>
<proteinExistence type="predicted"/>
<keyword evidence="1" id="KW-1133">Transmembrane helix</keyword>
<comment type="caution">
    <text evidence="2">The sequence shown here is derived from an EMBL/GenBank/DDBJ whole genome shotgun (WGS) entry which is preliminary data.</text>
</comment>
<keyword evidence="3" id="KW-1185">Reference proteome</keyword>
<dbReference type="RefSeq" id="WP_146211914.1">
    <property type="nucleotide sequence ID" value="NZ_CABKRQ010000007.1"/>
</dbReference>
<dbReference type="Proteomes" id="UP000247612">
    <property type="component" value="Unassembled WGS sequence"/>
</dbReference>
<sequence>MKNRQPQTMKQLKKSRSDDLYQKKVRWTIGNVIIVCGIMIALIAGWNGFILPKHEAAAEVISLIESAEQEKLIVDEGYEIYLCVSPSYVDGALTVNLVNSETNDVDIRLVIRDGEGKERASSGLLYPGEMLRKINITGLNDKAIQLEVMAYEQNTHYSAGVIRVKTEWKAVLED</sequence>
<evidence type="ECO:0000313" key="2">
    <source>
        <dbReference type="EMBL" id="PXX77805.1"/>
    </source>
</evidence>
<dbReference type="EMBL" id="QJKH01000009">
    <property type="protein sequence ID" value="PXX77805.1"/>
    <property type="molecule type" value="Genomic_DNA"/>
</dbReference>
<keyword evidence="1" id="KW-0472">Membrane</keyword>
<organism evidence="2 3">
    <name type="scientific">Dielma fastidiosa</name>
    <dbReference type="NCBI Taxonomy" id="1034346"/>
    <lineage>
        <taxon>Bacteria</taxon>
        <taxon>Bacillati</taxon>
        <taxon>Bacillota</taxon>
        <taxon>Erysipelotrichia</taxon>
        <taxon>Erysipelotrichales</taxon>
        <taxon>Erysipelotrichaceae</taxon>
        <taxon>Dielma</taxon>
    </lineage>
</organism>
<evidence type="ECO:0000256" key="1">
    <source>
        <dbReference type="SAM" id="Phobius"/>
    </source>
</evidence>
<evidence type="ECO:0000313" key="3">
    <source>
        <dbReference type="Proteomes" id="UP000247612"/>
    </source>
</evidence>
<reference evidence="2 3" key="1">
    <citation type="submission" date="2018-05" db="EMBL/GenBank/DDBJ databases">
        <title>Genomic Encyclopedia of Type Strains, Phase IV (KMG-IV): sequencing the most valuable type-strain genomes for metagenomic binning, comparative biology and taxonomic classification.</title>
        <authorList>
            <person name="Goeker M."/>
        </authorList>
    </citation>
    <scope>NUCLEOTIDE SEQUENCE [LARGE SCALE GENOMIC DNA]</scope>
    <source>
        <strain evidence="2 3">JC118</strain>
    </source>
</reference>
<protein>
    <submittedName>
        <fullName evidence="2">Uncharacterized protein</fullName>
    </submittedName>
</protein>
<keyword evidence="1" id="KW-0812">Transmembrane</keyword>